<reference evidence="2 3" key="1">
    <citation type="journal article" date="2019" name="Int. J. Syst. Evol. Microbiol.">
        <title>The Global Catalogue of Microorganisms (GCM) 10K type strain sequencing project: providing services to taxonomists for standard genome sequencing and annotation.</title>
        <authorList>
            <consortium name="The Broad Institute Genomics Platform"/>
            <consortium name="The Broad Institute Genome Sequencing Center for Infectious Disease"/>
            <person name="Wu L."/>
            <person name="Ma J."/>
        </authorList>
    </citation>
    <scope>NUCLEOTIDE SEQUENCE [LARGE SCALE GENOMIC DNA]</scope>
    <source>
        <strain evidence="2 3">JCM 15421</strain>
    </source>
</reference>
<evidence type="ECO:0000256" key="1">
    <source>
        <dbReference type="SAM" id="SignalP"/>
    </source>
</evidence>
<feature type="chain" id="PRO_5046844424" evidence="1">
    <location>
        <begin position="28"/>
        <end position="410"/>
    </location>
</feature>
<gene>
    <name evidence="2" type="ORF">GCM10009105_06340</name>
</gene>
<dbReference type="EMBL" id="BAAAEU010000003">
    <property type="protein sequence ID" value="GAA0707533.1"/>
    <property type="molecule type" value="Genomic_DNA"/>
</dbReference>
<keyword evidence="3" id="KW-1185">Reference proteome</keyword>
<organism evidence="2 3">
    <name type="scientific">Dokdonella soli</name>
    <dbReference type="NCBI Taxonomy" id="529810"/>
    <lineage>
        <taxon>Bacteria</taxon>
        <taxon>Pseudomonadati</taxon>
        <taxon>Pseudomonadota</taxon>
        <taxon>Gammaproteobacteria</taxon>
        <taxon>Lysobacterales</taxon>
        <taxon>Rhodanobacteraceae</taxon>
        <taxon>Dokdonella</taxon>
    </lineage>
</organism>
<evidence type="ECO:0000313" key="2">
    <source>
        <dbReference type="EMBL" id="GAA0707533.1"/>
    </source>
</evidence>
<feature type="signal peptide" evidence="1">
    <location>
        <begin position="1"/>
        <end position="27"/>
    </location>
</feature>
<sequence length="410" mass="42447">MSSVKQFVGYVFIGAVASVSSIQTAQAQVQAPTVAGVVVNSAGQTVQTPTLVPPGKTAPPGGISYVQTSSNASALEVYTDGFLFCGNPLLGSTPATLITAHEDQSFSPAHPWFFQNAADVPLVSYTGGVLSVNRDSAGAHWTTLICQGVGAAGDAPTGLTDGIFDNGWESTTATNYNHLVNWIPPAGFDWNTPDWTKVPTNPCISTVAQPVRVVETAACAAVTGVRPASTAGLGVRAGTIWTATDATHFTYLFRVDARYGAQPTQAPTQFQLPTPASTSASTAPNGEAFFISDAYDSAFLTATGQYCFLTTLPTALNSSVCTGAQIYALPLTYRTTVSPPPVGSGSTSFYVAVVRSIGQNTHTNFTTPVVGVSILVDPALVTSGGNQFSGDDVAFGFMPGSTGFPWMVGQ</sequence>
<protein>
    <submittedName>
        <fullName evidence="2">Uncharacterized protein</fullName>
    </submittedName>
</protein>
<evidence type="ECO:0000313" key="3">
    <source>
        <dbReference type="Proteomes" id="UP001501523"/>
    </source>
</evidence>
<keyword evidence="1" id="KW-0732">Signal</keyword>
<name>A0ABN1ICT9_9GAMM</name>
<comment type="caution">
    <text evidence="2">The sequence shown here is derived from an EMBL/GenBank/DDBJ whole genome shotgun (WGS) entry which is preliminary data.</text>
</comment>
<accession>A0ABN1ICT9</accession>
<dbReference type="Proteomes" id="UP001501523">
    <property type="component" value="Unassembled WGS sequence"/>
</dbReference>
<proteinExistence type="predicted"/>